<dbReference type="InterPro" id="IPR001375">
    <property type="entry name" value="Peptidase_S9_cat"/>
</dbReference>
<accession>A0A327REY0</accession>
<dbReference type="Proteomes" id="UP000249696">
    <property type="component" value="Unassembled WGS sequence"/>
</dbReference>
<dbReference type="InterPro" id="IPR002471">
    <property type="entry name" value="Pept_S9_AS"/>
</dbReference>
<gene>
    <name evidence="3" type="ORF">LV92_01211</name>
</gene>
<reference evidence="3 4" key="1">
    <citation type="submission" date="2018-06" db="EMBL/GenBank/DDBJ databases">
        <title>Genomic Encyclopedia of Archaeal and Bacterial Type Strains, Phase II (KMG-II): from individual species to whole genera.</title>
        <authorList>
            <person name="Goeker M."/>
        </authorList>
    </citation>
    <scope>NUCLEOTIDE SEQUENCE [LARGE SCALE GENOMIC DNA]</scope>
    <source>
        <strain evidence="3 4">DSM 23522</strain>
    </source>
</reference>
<feature type="domain" description="Peptidase S9 prolyl oligopeptidase catalytic" evidence="2">
    <location>
        <begin position="249"/>
        <end position="392"/>
    </location>
</feature>
<protein>
    <submittedName>
        <fullName evidence="3">Prolyl oligopeptidase family protein</fullName>
    </submittedName>
</protein>
<evidence type="ECO:0000313" key="4">
    <source>
        <dbReference type="Proteomes" id="UP000249696"/>
    </source>
</evidence>
<dbReference type="PROSITE" id="PS00708">
    <property type="entry name" value="PRO_ENDOPEP_SER"/>
    <property type="match status" value="1"/>
</dbReference>
<dbReference type="InterPro" id="IPR029058">
    <property type="entry name" value="AB_hydrolase_fold"/>
</dbReference>
<dbReference type="GO" id="GO:0004252">
    <property type="term" value="F:serine-type endopeptidase activity"/>
    <property type="evidence" value="ECO:0007669"/>
    <property type="project" value="InterPro"/>
</dbReference>
<dbReference type="PANTHER" id="PTHR22946">
    <property type="entry name" value="DIENELACTONE HYDROLASE DOMAIN-CONTAINING PROTEIN-RELATED"/>
    <property type="match status" value="1"/>
</dbReference>
<name>A0A327REY0_9FLAO</name>
<dbReference type="GO" id="GO:0006508">
    <property type="term" value="P:proteolysis"/>
    <property type="evidence" value="ECO:0007669"/>
    <property type="project" value="InterPro"/>
</dbReference>
<dbReference type="Gene3D" id="3.40.50.1820">
    <property type="entry name" value="alpha/beta hydrolase"/>
    <property type="match status" value="1"/>
</dbReference>
<organism evidence="3 4">
    <name type="scientific">Arenibacter echinorum</name>
    <dbReference type="NCBI Taxonomy" id="440515"/>
    <lineage>
        <taxon>Bacteria</taxon>
        <taxon>Pseudomonadati</taxon>
        <taxon>Bacteroidota</taxon>
        <taxon>Flavobacteriia</taxon>
        <taxon>Flavobacteriales</taxon>
        <taxon>Flavobacteriaceae</taxon>
        <taxon>Arenibacter</taxon>
    </lineage>
</organism>
<evidence type="ECO:0000313" key="3">
    <source>
        <dbReference type="EMBL" id="RAJ14094.1"/>
    </source>
</evidence>
<comment type="caution">
    <text evidence="3">The sequence shown here is derived from an EMBL/GenBank/DDBJ whole genome shotgun (WGS) entry which is preliminary data.</text>
</comment>
<dbReference type="OrthoDB" id="742808at2"/>
<dbReference type="EMBL" id="QLLN01000002">
    <property type="protein sequence ID" value="RAJ14094.1"/>
    <property type="molecule type" value="Genomic_DNA"/>
</dbReference>
<sequence>MGLSWLSNSSGLVDISKGLVEKRRLSPNSLIRFDLIKNRAPKSIGSRFSKGFRSIMQYLNYLFPVHSKPTTKRHVLRFLVLFLAICSNAASQSNALNGSIINPQETSGPLWVKSELVKAGVLKTPDFRFTNDYQAYQQFSNIKGLFFNGLDYIGKQTKVFCWYGVPNGLSQGEKRPAVVLVHGGGGTAFPEWVKEWTDRGYIAISVALEGQVPGEKVEHSNGEKLWPDHGFSGPRRIGFFEDVVTIKLQDQWFYHAVSDVMLATSLLISFPEVDANSIGISGISWGGILTNVITGIDDRYAFAIPVYGCGFLQETPHYSSLLTLLSKEQRQFYLQNWEPSLYIPLQEQPTLFVNGTNDFHFTMNSFTKTYEASKNEKYLYVEHNMKHGHSPGWEPEEIYAFADNVVKKAGRPLIPKFQKLKRNNELIYVYEGKVTEAYLYYTTDTADWGRDNYTWQQTNMRFYDNKKTISVTLPEDAQAYFVNIVDSEGLMYSSPMRMVKKNSH</sequence>
<keyword evidence="4" id="KW-1185">Reference proteome</keyword>
<proteinExistence type="predicted"/>
<dbReference type="InterPro" id="IPR050261">
    <property type="entry name" value="FrsA_esterase"/>
</dbReference>
<evidence type="ECO:0000259" key="2">
    <source>
        <dbReference type="Pfam" id="PF00326"/>
    </source>
</evidence>
<dbReference type="Pfam" id="PF00326">
    <property type="entry name" value="Peptidase_S9"/>
    <property type="match status" value="1"/>
</dbReference>
<dbReference type="AlphaFoldDB" id="A0A327REY0"/>
<dbReference type="SUPFAM" id="SSF53474">
    <property type="entry name" value="alpha/beta-Hydrolases"/>
    <property type="match status" value="1"/>
</dbReference>
<keyword evidence="1" id="KW-0378">Hydrolase</keyword>
<evidence type="ECO:0000256" key="1">
    <source>
        <dbReference type="ARBA" id="ARBA00022801"/>
    </source>
</evidence>